<name>A0AA37WWL1_9GAMM</name>
<keyword evidence="1" id="KW-0810">Translation regulation</keyword>
<dbReference type="EMBL" id="BSPO01000001">
    <property type="protein sequence ID" value="GLS82534.1"/>
    <property type="molecule type" value="Genomic_DNA"/>
</dbReference>
<accession>A0AA37WWL1</accession>
<dbReference type="RefSeq" id="WP_095498081.1">
    <property type="nucleotide sequence ID" value="NZ_BSPO01000001.1"/>
</dbReference>
<evidence type="ECO:0000256" key="1">
    <source>
        <dbReference type="ARBA" id="ARBA00022845"/>
    </source>
</evidence>
<dbReference type="CDD" id="cd00552">
    <property type="entry name" value="RaiA"/>
    <property type="match status" value="1"/>
</dbReference>
<protein>
    <submittedName>
        <fullName evidence="5">Ribosomal subunit interface protein</fullName>
    </submittedName>
</protein>
<comment type="similarity">
    <text evidence="3">Belongs to the HPF/YfiA ribosome-associated protein family. YfiA subfamily.</text>
</comment>
<dbReference type="Proteomes" id="UP001157439">
    <property type="component" value="Unassembled WGS sequence"/>
</dbReference>
<dbReference type="PANTHER" id="PTHR33231">
    <property type="entry name" value="30S RIBOSOMAL PROTEIN"/>
    <property type="match status" value="1"/>
</dbReference>
<dbReference type="AlphaFoldDB" id="A0AA37WWL1"/>
<dbReference type="PANTHER" id="PTHR33231:SF3">
    <property type="entry name" value="RIBOSOME-ASSOCIATED INHIBITOR A"/>
    <property type="match status" value="1"/>
</dbReference>
<sequence length="113" mass="12957">MINITSKQFNVTDSIRERLNSRFEKLAKHEVPLNTPHVIITQERQQFKIEATVNIANGKLFAQAKAEDLYVAITALGQKLERQLNKQTHKAESSRRQRPVFEEPEEITDEAAA</sequence>
<dbReference type="GO" id="GO:0043024">
    <property type="term" value="F:ribosomal small subunit binding"/>
    <property type="evidence" value="ECO:0007669"/>
    <property type="project" value="TreeGrafter"/>
</dbReference>
<dbReference type="InterPro" id="IPR003489">
    <property type="entry name" value="RHF/RaiA"/>
</dbReference>
<feature type="compositionally biased region" description="Basic and acidic residues" evidence="4">
    <location>
        <begin position="82"/>
        <end position="101"/>
    </location>
</feature>
<dbReference type="InterPro" id="IPR050574">
    <property type="entry name" value="HPF/YfiA_ribosome-assoc"/>
</dbReference>
<dbReference type="Pfam" id="PF02482">
    <property type="entry name" value="Ribosomal_S30AE"/>
    <property type="match status" value="1"/>
</dbReference>
<keyword evidence="6" id="KW-1185">Reference proteome</keyword>
<evidence type="ECO:0000256" key="3">
    <source>
        <dbReference type="ARBA" id="ARBA00038431"/>
    </source>
</evidence>
<proteinExistence type="inferred from homology"/>
<organism evidence="5 6">
    <name type="scientific">Paraferrimonas haliotis</name>
    <dbReference type="NCBI Taxonomy" id="2013866"/>
    <lineage>
        <taxon>Bacteria</taxon>
        <taxon>Pseudomonadati</taxon>
        <taxon>Pseudomonadota</taxon>
        <taxon>Gammaproteobacteria</taxon>
        <taxon>Alteromonadales</taxon>
        <taxon>Ferrimonadaceae</taxon>
        <taxon>Paraferrimonas</taxon>
    </lineage>
</organism>
<gene>
    <name evidence="5" type="primary">yfiA</name>
    <name evidence="5" type="ORF">GCM10007894_05110</name>
</gene>
<evidence type="ECO:0000313" key="6">
    <source>
        <dbReference type="Proteomes" id="UP001157439"/>
    </source>
</evidence>
<evidence type="ECO:0000313" key="5">
    <source>
        <dbReference type="EMBL" id="GLS82534.1"/>
    </source>
</evidence>
<reference evidence="5 6" key="1">
    <citation type="journal article" date="2014" name="Int. J. Syst. Evol. Microbiol.">
        <title>Complete genome sequence of Corynebacterium casei LMG S-19264T (=DSM 44701T), isolated from a smear-ripened cheese.</title>
        <authorList>
            <consortium name="US DOE Joint Genome Institute (JGI-PGF)"/>
            <person name="Walter F."/>
            <person name="Albersmeier A."/>
            <person name="Kalinowski J."/>
            <person name="Ruckert C."/>
        </authorList>
    </citation>
    <scope>NUCLEOTIDE SEQUENCE [LARGE SCALE GENOMIC DNA]</scope>
    <source>
        <strain evidence="5 6">NBRC 112785</strain>
    </source>
</reference>
<dbReference type="SUPFAM" id="SSF69754">
    <property type="entry name" value="Ribosome binding protein Y (YfiA homologue)"/>
    <property type="match status" value="1"/>
</dbReference>
<dbReference type="GO" id="GO:0022627">
    <property type="term" value="C:cytosolic small ribosomal subunit"/>
    <property type="evidence" value="ECO:0007669"/>
    <property type="project" value="TreeGrafter"/>
</dbReference>
<keyword evidence="2" id="KW-0346">Stress response</keyword>
<feature type="compositionally biased region" description="Acidic residues" evidence="4">
    <location>
        <begin position="102"/>
        <end position="113"/>
    </location>
</feature>
<dbReference type="GO" id="GO:0045900">
    <property type="term" value="P:negative regulation of translational elongation"/>
    <property type="evidence" value="ECO:0007669"/>
    <property type="project" value="TreeGrafter"/>
</dbReference>
<feature type="region of interest" description="Disordered" evidence="4">
    <location>
        <begin position="82"/>
        <end position="113"/>
    </location>
</feature>
<evidence type="ECO:0000256" key="4">
    <source>
        <dbReference type="SAM" id="MobiDB-lite"/>
    </source>
</evidence>
<dbReference type="NCBIfam" id="TIGR00741">
    <property type="entry name" value="yfiA"/>
    <property type="match status" value="1"/>
</dbReference>
<evidence type="ECO:0000256" key="2">
    <source>
        <dbReference type="ARBA" id="ARBA00023016"/>
    </source>
</evidence>
<dbReference type="Gene3D" id="3.30.160.100">
    <property type="entry name" value="Ribosome hibernation promotion factor-like"/>
    <property type="match status" value="1"/>
</dbReference>
<comment type="caution">
    <text evidence="5">The sequence shown here is derived from an EMBL/GenBank/DDBJ whole genome shotgun (WGS) entry which is preliminary data.</text>
</comment>
<dbReference type="InterPro" id="IPR036567">
    <property type="entry name" value="RHF-like"/>
</dbReference>